<feature type="transmembrane region" description="Helical" evidence="1">
    <location>
        <begin position="507"/>
        <end position="524"/>
    </location>
</feature>
<evidence type="ECO:0000313" key="3">
    <source>
        <dbReference type="Proteomes" id="UP000824229"/>
    </source>
</evidence>
<dbReference type="PROSITE" id="PS51257">
    <property type="entry name" value="PROKAR_LIPOPROTEIN"/>
    <property type="match status" value="1"/>
</dbReference>
<feature type="transmembrane region" description="Helical" evidence="1">
    <location>
        <begin position="466"/>
        <end position="487"/>
    </location>
</feature>
<feature type="transmembrane region" description="Helical" evidence="1">
    <location>
        <begin position="440"/>
        <end position="460"/>
    </location>
</feature>
<keyword evidence="1" id="KW-0472">Membrane</keyword>
<feature type="transmembrane region" description="Helical" evidence="1">
    <location>
        <begin position="379"/>
        <end position="395"/>
    </location>
</feature>
<evidence type="ECO:0000256" key="1">
    <source>
        <dbReference type="SAM" id="Phobius"/>
    </source>
</evidence>
<feature type="transmembrane region" description="Helical" evidence="1">
    <location>
        <begin position="577"/>
        <end position="597"/>
    </location>
</feature>
<sequence>MKKQIRTLIYIVMAISLVACTFVGIRRIQTESAYKDVEIAIRYSDALRISIEGEVPLEEVLSHFKEIGVTTLLAKERTVASVIEKDYNSFKGLEEITLVEGYILKFYYPEVTELKPDSRYIVTENKEVAQTIYESYYVKGIELAEYESDGTYFLEIGEYGSSIATMGVGFDTENLNLAASLGFTIAPQVKNWDDVTPESVEHLIDNIKSIDNVNTIYFSDSKIPAVDTETFPEFMENYQLGFIEFSSNKQEGFNTLAKKTSELGTDYKVVRLHTLEDNKVNTFNVTDLMERYELALKERNNRVFLFKLPSTTELQADVDYLDEAVVTFKNMAEEEGYTISGQVSNYNLPNIPVVVAILTGLGAIMIFILLLSEFGFVKTGYVLGILGLLAYIGLLKLRPTLACQLMALFGSIMFPTYAMVKGIKEEPRDLKESILSLLKICVISFGGVLTIIGCISRTNFALGIDLFLGVKFATVVPIILVLIYLIFKAHKFDYRYYKGLLDKKISYGALIAIGLLAIVLYIYVSRTGNTGTATDFERSFRQLLDNILGVRPRTKEFLIGYPILLALLYYGYKERYIVAVIFAVIGTISLVNTYAHIHTPVVISLIRSAYGIIFGIIIGLILIGVIKLISRVIKKCQTQIK</sequence>
<proteinExistence type="predicted"/>
<feature type="transmembrane region" description="Helical" evidence="1">
    <location>
        <begin position="609"/>
        <end position="629"/>
    </location>
</feature>
<evidence type="ECO:0000313" key="2">
    <source>
        <dbReference type="EMBL" id="MBU3804523.1"/>
    </source>
</evidence>
<dbReference type="EMBL" id="JAHLFQ010000162">
    <property type="protein sequence ID" value="MBU3804523.1"/>
    <property type="molecule type" value="Genomic_DNA"/>
</dbReference>
<dbReference type="Pfam" id="PF18949">
    <property type="entry name" value="DUF5693"/>
    <property type="match status" value="1"/>
</dbReference>
<dbReference type="AlphaFoldDB" id="A0A9E2KDD4"/>
<dbReference type="Proteomes" id="UP000824229">
    <property type="component" value="Unassembled WGS sequence"/>
</dbReference>
<keyword evidence="1" id="KW-1133">Transmembrane helix</keyword>
<comment type="caution">
    <text evidence="2">The sequence shown here is derived from an EMBL/GenBank/DDBJ whole genome shotgun (WGS) entry which is preliminary data.</text>
</comment>
<protein>
    <submittedName>
        <fullName evidence="2">Uncharacterized protein</fullName>
    </submittedName>
</protein>
<feature type="transmembrane region" description="Helical" evidence="1">
    <location>
        <begin position="401"/>
        <end position="420"/>
    </location>
</feature>
<dbReference type="InterPro" id="IPR043748">
    <property type="entry name" value="DUF5693"/>
</dbReference>
<feature type="transmembrane region" description="Helical" evidence="1">
    <location>
        <begin position="351"/>
        <end position="372"/>
    </location>
</feature>
<reference evidence="2" key="1">
    <citation type="journal article" date="2021" name="PeerJ">
        <title>Extensive microbial diversity within the chicken gut microbiome revealed by metagenomics and culture.</title>
        <authorList>
            <person name="Gilroy R."/>
            <person name="Ravi A."/>
            <person name="Getino M."/>
            <person name="Pursley I."/>
            <person name="Horton D.L."/>
            <person name="Alikhan N.F."/>
            <person name="Baker D."/>
            <person name="Gharbi K."/>
            <person name="Hall N."/>
            <person name="Watson M."/>
            <person name="Adriaenssens E.M."/>
            <person name="Foster-Nyarko E."/>
            <person name="Jarju S."/>
            <person name="Secka A."/>
            <person name="Antonio M."/>
            <person name="Oren A."/>
            <person name="Chaudhuri R.R."/>
            <person name="La Ragione R."/>
            <person name="Hildebrand F."/>
            <person name="Pallen M.J."/>
        </authorList>
    </citation>
    <scope>NUCLEOTIDE SEQUENCE</scope>
    <source>
        <strain evidence="2">B5-657</strain>
    </source>
</reference>
<feature type="transmembrane region" description="Helical" evidence="1">
    <location>
        <begin position="7"/>
        <end position="25"/>
    </location>
</feature>
<accession>A0A9E2KDD4</accession>
<reference evidence="2" key="2">
    <citation type="submission" date="2021-04" db="EMBL/GenBank/DDBJ databases">
        <authorList>
            <person name="Gilroy R."/>
        </authorList>
    </citation>
    <scope>NUCLEOTIDE SEQUENCE</scope>
    <source>
        <strain evidence="2">B5-657</strain>
    </source>
</reference>
<name>A0A9E2KDD4_9FIRM</name>
<keyword evidence="1" id="KW-0812">Transmembrane</keyword>
<gene>
    <name evidence="2" type="ORF">H9872_07185</name>
</gene>
<organism evidence="2 3">
    <name type="scientific">Candidatus Cellulosilyticum pullistercoris</name>
    <dbReference type="NCBI Taxonomy" id="2838521"/>
    <lineage>
        <taxon>Bacteria</taxon>
        <taxon>Bacillati</taxon>
        <taxon>Bacillota</taxon>
        <taxon>Clostridia</taxon>
        <taxon>Lachnospirales</taxon>
        <taxon>Cellulosilyticaceae</taxon>
        <taxon>Cellulosilyticum</taxon>
    </lineage>
</organism>